<dbReference type="GO" id="GO:0000731">
    <property type="term" value="P:DNA synthesis involved in DNA repair"/>
    <property type="evidence" value="ECO:0007669"/>
    <property type="project" value="TreeGrafter"/>
</dbReference>
<dbReference type="GO" id="GO:0005524">
    <property type="term" value="F:ATP binding"/>
    <property type="evidence" value="ECO:0007669"/>
    <property type="project" value="UniProtKB-UniRule"/>
</dbReference>
<proteinExistence type="inferred from homology"/>
<dbReference type="Pfam" id="PF02463">
    <property type="entry name" value="SMC_N"/>
    <property type="match status" value="1"/>
</dbReference>
<dbReference type="OrthoDB" id="9803889at2"/>
<reference evidence="12 13" key="1">
    <citation type="journal article" date="2015" name="Antonie Van Leeuwenhoek">
        <title>Thioclava indica sp. nov., isolated from surface seawater of the Indian Ocean.</title>
        <authorList>
            <person name="Liu Y."/>
            <person name="Lai Q."/>
            <person name="Du J."/>
            <person name="Xu H."/>
            <person name="Jiang L."/>
            <person name="Shao Z."/>
        </authorList>
    </citation>
    <scope>NUCLEOTIDE SEQUENCE [LARGE SCALE GENOMIC DNA]</scope>
    <source>
        <strain evidence="12 13">DT23-4</strain>
    </source>
</reference>
<dbReference type="InterPro" id="IPR027417">
    <property type="entry name" value="P-loop_NTPase"/>
</dbReference>
<keyword evidence="9 10" id="KW-0234">DNA repair</keyword>
<evidence type="ECO:0000256" key="5">
    <source>
        <dbReference type="ARBA" id="ARBA00022705"/>
    </source>
</evidence>
<dbReference type="HAMAP" id="MF_00365">
    <property type="entry name" value="RecF"/>
    <property type="match status" value="1"/>
</dbReference>
<dbReference type="AlphaFoldDB" id="A0A074JRE5"/>
<evidence type="ECO:0000256" key="3">
    <source>
        <dbReference type="ARBA" id="ARBA00020170"/>
    </source>
</evidence>
<evidence type="ECO:0000256" key="1">
    <source>
        <dbReference type="ARBA" id="ARBA00004496"/>
    </source>
</evidence>
<keyword evidence="8 9" id="KW-0238">DNA-binding</keyword>
<name>A0A074JRE5_9RHOB</name>
<evidence type="ECO:0000256" key="8">
    <source>
        <dbReference type="ARBA" id="ARBA00023125"/>
    </source>
</evidence>
<evidence type="ECO:0000256" key="2">
    <source>
        <dbReference type="ARBA" id="ARBA00008016"/>
    </source>
</evidence>
<evidence type="ECO:0000256" key="6">
    <source>
        <dbReference type="ARBA" id="ARBA00022741"/>
    </source>
</evidence>
<dbReference type="SMART" id="SM00382">
    <property type="entry name" value="AAA"/>
    <property type="match status" value="1"/>
</dbReference>
<dbReference type="RefSeq" id="WP_038130425.1">
    <property type="nucleotide sequence ID" value="NZ_AUNB01000022.1"/>
</dbReference>
<dbReference type="GO" id="GO:0006302">
    <property type="term" value="P:double-strand break repair"/>
    <property type="evidence" value="ECO:0007669"/>
    <property type="project" value="TreeGrafter"/>
</dbReference>
<feature type="binding site" evidence="9">
    <location>
        <begin position="29"/>
        <end position="36"/>
    </location>
    <ligand>
        <name>ATP</name>
        <dbReference type="ChEBI" id="CHEBI:30616"/>
    </ligand>
</feature>
<accession>A0A074JRE5</accession>
<gene>
    <name evidence="9" type="primary">recF</name>
    <name evidence="12" type="ORF">DT23_14305</name>
</gene>
<dbReference type="PANTHER" id="PTHR32182">
    <property type="entry name" value="DNA REPLICATION AND REPAIR PROTEIN RECF"/>
    <property type="match status" value="1"/>
</dbReference>
<dbReference type="PANTHER" id="PTHR32182:SF0">
    <property type="entry name" value="DNA REPLICATION AND REPAIR PROTEIN RECF"/>
    <property type="match status" value="1"/>
</dbReference>
<comment type="caution">
    <text evidence="12">The sequence shown here is derived from an EMBL/GenBank/DDBJ whole genome shotgun (WGS) entry which is preliminary data.</text>
</comment>
<dbReference type="Gene3D" id="1.20.1050.90">
    <property type="entry name" value="RecF/RecN/SMC, N-terminal domain"/>
    <property type="match status" value="1"/>
</dbReference>
<dbReference type="STRING" id="1353528.DT23_14305"/>
<keyword evidence="7 9" id="KW-0067">ATP-binding</keyword>
<dbReference type="EMBL" id="AUNB01000022">
    <property type="protein sequence ID" value="KEO60166.1"/>
    <property type="molecule type" value="Genomic_DNA"/>
</dbReference>
<dbReference type="Proteomes" id="UP000027471">
    <property type="component" value="Unassembled WGS sequence"/>
</dbReference>
<dbReference type="NCBIfam" id="TIGR00611">
    <property type="entry name" value="recf"/>
    <property type="match status" value="1"/>
</dbReference>
<evidence type="ECO:0000256" key="4">
    <source>
        <dbReference type="ARBA" id="ARBA00022490"/>
    </source>
</evidence>
<dbReference type="GO" id="GO:0009432">
    <property type="term" value="P:SOS response"/>
    <property type="evidence" value="ECO:0007669"/>
    <property type="project" value="UniProtKB-UniRule"/>
</dbReference>
<dbReference type="InterPro" id="IPR001238">
    <property type="entry name" value="DNA-binding_RecF"/>
</dbReference>
<evidence type="ECO:0000256" key="10">
    <source>
        <dbReference type="RuleBase" id="RU000578"/>
    </source>
</evidence>
<keyword evidence="4 9" id="KW-0963">Cytoplasm</keyword>
<organism evidence="12 13">
    <name type="scientific">Thioclava indica</name>
    <dbReference type="NCBI Taxonomy" id="1353528"/>
    <lineage>
        <taxon>Bacteria</taxon>
        <taxon>Pseudomonadati</taxon>
        <taxon>Pseudomonadota</taxon>
        <taxon>Alphaproteobacteria</taxon>
        <taxon>Rhodobacterales</taxon>
        <taxon>Paracoccaceae</taxon>
        <taxon>Thioclava</taxon>
    </lineage>
</organism>
<sequence length="352" mass="38237">MLRELTILQFRSHRRAEIAFDGRPVAIYGANGAGKTNILEAVSLFSPGRGLRRATADELMRRDEAVGWKLRARTESHEIETSALPGEPRRVEIDAKAAPQIALAQILRVLWLVPSMDRLWIEGAEGRRRFLDRMVMSFTPTHAEATLTYEKAMRERNRLLKDMVRDPAWYHALEAQMADASATIRANRAEALSRIAAAQDGAATAFPAASLMLENQGPEDLAAALDANRARDMAAGRTLEGPHRADLLAIYAEKNAPASLCSTGEQKALLISLILANARALSGEAVVLLLDEVAAHLDAARRAALYDEICALDAQVMMTGTGAELFDSLGARGQFLEVSEGPQGSQVVEGTT</sequence>
<dbReference type="InterPro" id="IPR042174">
    <property type="entry name" value="RecF_2"/>
</dbReference>
<evidence type="ECO:0000256" key="9">
    <source>
        <dbReference type="HAMAP-Rule" id="MF_00365"/>
    </source>
</evidence>
<keyword evidence="6 9" id="KW-0547">Nucleotide-binding</keyword>
<evidence type="ECO:0000313" key="12">
    <source>
        <dbReference type="EMBL" id="KEO60166.1"/>
    </source>
</evidence>
<dbReference type="GO" id="GO:0003697">
    <property type="term" value="F:single-stranded DNA binding"/>
    <property type="evidence" value="ECO:0007669"/>
    <property type="project" value="UniProtKB-UniRule"/>
</dbReference>
<keyword evidence="5 9" id="KW-0235">DNA replication</keyword>
<evidence type="ECO:0000259" key="11">
    <source>
        <dbReference type="SMART" id="SM00382"/>
    </source>
</evidence>
<keyword evidence="9 10" id="KW-0742">SOS response</keyword>
<evidence type="ECO:0000313" key="13">
    <source>
        <dbReference type="Proteomes" id="UP000027471"/>
    </source>
</evidence>
<protein>
    <recommendedName>
        <fullName evidence="3 9">DNA replication and repair protein RecF</fullName>
    </recommendedName>
</protein>
<comment type="subcellular location">
    <subcellularLocation>
        <location evidence="1 9 10">Cytoplasm</location>
    </subcellularLocation>
</comment>
<feature type="domain" description="AAA+ ATPase" evidence="11">
    <location>
        <begin position="21"/>
        <end position="340"/>
    </location>
</feature>
<dbReference type="GO" id="GO:0006260">
    <property type="term" value="P:DNA replication"/>
    <property type="evidence" value="ECO:0007669"/>
    <property type="project" value="UniProtKB-UniRule"/>
</dbReference>
<dbReference type="eggNOG" id="COG1195">
    <property type="taxonomic scope" value="Bacteria"/>
</dbReference>
<keyword evidence="9 10" id="KW-0227">DNA damage</keyword>
<keyword evidence="13" id="KW-1185">Reference proteome</keyword>
<evidence type="ECO:0000256" key="7">
    <source>
        <dbReference type="ARBA" id="ARBA00022840"/>
    </source>
</evidence>
<dbReference type="SUPFAM" id="SSF52540">
    <property type="entry name" value="P-loop containing nucleoside triphosphate hydrolases"/>
    <property type="match status" value="1"/>
</dbReference>
<dbReference type="InterPro" id="IPR018078">
    <property type="entry name" value="DNA-binding_RecF_CS"/>
</dbReference>
<dbReference type="InterPro" id="IPR003395">
    <property type="entry name" value="RecF/RecN/SMC_N"/>
</dbReference>
<dbReference type="Gene3D" id="3.40.50.300">
    <property type="entry name" value="P-loop containing nucleotide triphosphate hydrolases"/>
    <property type="match status" value="1"/>
</dbReference>
<comment type="similarity">
    <text evidence="2 9 10">Belongs to the RecF family.</text>
</comment>
<dbReference type="PROSITE" id="PS00618">
    <property type="entry name" value="RECF_2"/>
    <property type="match status" value="1"/>
</dbReference>
<dbReference type="InterPro" id="IPR003593">
    <property type="entry name" value="AAA+_ATPase"/>
</dbReference>
<dbReference type="GO" id="GO:0005737">
    <property type="term" value="C:cytoplasm"/>
    <property type="evidence" value="ECO:0007669"/>
    <property type="project" value="UniProtKB-SubCell"/>
</dbReference>
<comment type="function">
    <text evidence="9 10">The RecF protein is involved in DNA metabolism; it is required for DNA replication and normal SOS inducibility. RecF binds preferentially to single-stranded, linear DNA. It also seems to bind ATP.</text>
</comment>